<proteinExistence type="predicted"/>
<evidence type="ECO:0000313" key="2">
    <source>
        <dbReference type="EMBL" id="SHN30739.1"/>
    </source>
</evidence>
<dbReference type="EMBL" id="FRBK01000033">
    <property type="protein sequence ID" value="SHN30739.1"/>
    <property type="molecule type" value="Genomic_DNA"/>
</dbReference>
<reference evidence="3" key="1">
    <citation type="submission" date="2016-11" db="EMBL/GenBank/DDBJ databases">
        <authorList>
            <person name="Jaros S."/>
            <person name="Januszkiewicz K."/>
            <person name="Wedrychowicz H."/>
        </authorList>
    </citation>
    <scope>NUCLEOTIDE SEQUENCE [LARGE SCALE GENOMIC DNA]</scope>
    <source>
        <strain evidence="3">CGMCC 4.3555</strain>
    </source>
</reference>
<evidence type="ECO:0000313" key="3">
    <source>
        <dbReference type="Proteomes" id="UP000184388"/>
    </source>
</evidence>
<dbReference type="AlphaFoldDB" id="A0A9X8R053"/>
<evidence type="ECO:0000256" key="1">
    <source>
        <dbReference type="SAM" id="MobiDB-lite"/>
    </source>
</evidence>
<dbReference type="Proteomes" id="UP000184388">
    <property type="component" value="Unassembled WGS sequence"/>
</dbReference>
<accession>A0A9X8R053</accession>
<gene>
    <name evidence="2" type="ORF">SAMN05216268_1337</name>
</gene>
<comment type="caution">
    <text evidence="2">The sequence shown here is derived from an EMBL/GenBank/DDBJ whole genome shotgun (WGS) entry which is preliminary data.</text>
</comment>
<sequence>MPSLSEPVHLPDPSPKPQPVEGCDVCRALIRQRAEHRKHGRHARAALCSLELGDHTHGVEVTG</sequence>
<feature type="region of interest" description="Disordered" evidence="1">
    <location>
        <begin position="1"/>
        <end position="21"/>
    </location>
</feature>
<organism evidence="2 3">
    <name type="scientific">Streptomyces yunnanensis</name>
    <dbReference type="NCBI Taxonomy" id="156453"/>
    <lineage>
        <taxon>Bacteria</taxon>
        <taxon>Bacillati</taxon>
        <taxon>Actinomycetota</taxon>
        <taxon>Actinomycetes</taxon>
        <taxon>Kitasatosporales</taxon>
        <taxon>Streptomycetaceae</taxon>
        <taxon>Streptomyces</taxon>
    </lineage>
</organism>
<name>A0A9X8R053_9ACTN</name>
<protein>
    <submittedName>
        <fullName evidence="2">Uncharacterized protein</fullName>
    </submittedName>
</protein>